<dbReference type="InterPro" id="IPR035901">
    <property type="entry name" value="GIY-YIG_endonuc_sf"/>
</dbReference>
<dbReference type="EMBL" id="JAJEPW010000011">
    <property type="protein sequence ID" value="MCC2128983.1"/>
    <property type="molecule type" value="Genomic_DNA"/>
</dbReference>
<dbReference type="Gene3D" id="3.40.1440.10">
    <property type="entry name" value="GIY-YIG endonuclease"/>
    <property type="match status" value="1"/>
</dbReference>
<protein>
    <submittedName>
        <fullName evidence="1">GIY-YIG nuclease family protein</fullName>
    </submittedName>
</protein>
<sequence length="280" mass="32381">MAILNFSDVLKNVGLDPKRVKLIRHSLGDKAFKKCYDKGMVEEYTRVQSETFSNGYDYWCVFISDKSTTAKFFACYKVSGGVIDTQDTKPKGFPLEDWFQGQRMFYNLERIDLLKEYEGRLLIEWGKSALVWAQKGTKEKPIVAIRDKKIFSGYENAILTYEELREIVQDPTAYESWHTALSTVNAVYLIVDRENGRKYVGSAYGKGGLLGRWTHYVKSLHGDNKLMKELLCDYPDRYTHFQFSILQLLPKAVTPDEVIQTETLWKKKLLTYEPLGMNAN</sequence>
<accession>A0AAE3ADB4</accession>
<dbReference type="RefSeq" id="WP_302928286.1">
    <property type="nucleotide sequence ID" value="NZ_JAJEPW010000011.1"/>
</dbReference>
<name>A0AAE3ADB4_9FIRM</name>
<dbReference type="Proteomes" id="UP001199319">
    <property type="component" value="Unassembled WGS sequence"/>
</dbReference>
<proteinExistence type="predicted"/>
<gene>
    <name evidence="1" type="ORF">LKD37_05535</name>
</gene>
<reference evidence="1" key="1">
    <citation type="submission" date="2021-10" db="EMBL/GenBank/DDBJ databases">
        <title>Anaerobic single-cell dispensing facilitates the cultivation of human gut bacteria.</title>
        <authorList>
            <person name="Afrizal A."/>
        </authorList>
    </citation>
    <scope>NUCLEOTIDE SEQUENCE</scope>
    <source>
        <strain evidence="1">CLA-AA-H272</strain>
    </source>
</reference>
<dbReference type="SUPFAM" id="SSF82771">
    <property type="entry name" value="GIY-YIG endonuclease"/>
    <property type="match status" value="1"/>
</dbReference>
<dbReference type="AlphaFoldDB" id="A0AAE3ADB4"/>
<comment type="caution">
    <text evidence="1">The sequence shown here is derived from an EMBL/GenBank/DDBJ whole genome shotgun (WGS) entry which is preliminary data.</text>
</comment>
<keyword evidence="2" id="KW-1185">Reference proteome</keyword>
<dbReference type="CDD" id="cd10446">
    <property type="entry name" value="GIY-YIG_unchar_1"/>
    <property type="match status" value="1"/>
</dbReference>
<organism evidence="1 2">
    <name type="scientific">Brotocaccenecus cirricatena</name>
    <dbReference type="NCBI Taxonomy" id="3064195"/>
    <lineage>
        <taxon>Bacteria</taxon>
        <taxon>Bacillati</taxon>
        <taxon>Bacillota</taxon>
        <taxon>Clostridia</taxon>
        <taxon>Eubacteriales</taxon>
        <taxon>Oscillospiraceae</taxon>
        <taxon>Brotocaccenecus</taxon>
    </lineage>
</organism>
<evidence type="ECO:0000313" key="1">
    <source>
        <dbReference type="EMBL" id="MCC2128983.1"/>
    </source>
</evidence>
<evidence type="ECO:0000313" key="2">
    <source>
        <dbReference type="Proteomes" id="UP001199319"/>
    </source>
</evidence>